<dbReference type="InterPro" id="IPR015424">
    <property type="entry name" value="PyrdxlP-dep_Trfase"/>
</dbReference>
<dbReference type="SUPFAM" id="SSF53383">
    <property type="entry name" value="PLP-dependent transferases"/>
    <property type="match status" value="1"/>
</dbReference>
<evidence type="ECO:0000313" key="7">
    <source>
        <dbReference type="EMBL" id="GIX79024.1"/>
    </source>
</evidence>
<dbReference type="PANTHER" id="PTHR13693:SF102">
    <property type="entry name" value="2-AMINO-3-KETOBUTYRATE COENZYME A LIGASE, MITOCHONDRIAL"/>
    <property type="match status" value="1"/>
</dbReference>
<evidence type="ECO:0000256" key="2">
    <source>
        <dbReference type="ARBA" id="ARBA00008392"/>
    </source>
</evidence>
<name>A0AAV4N3U6_9ARAC</name>
<gene>
    <name evidence="7" type="primary">Alas1</name>
    <name evidence="7" type="ORF">CDAR_387451</name>
</gene>
<dbReference type="InterPro" id="IPR050087">
    <property type="entry name" value="AON_synthase_class-II"/>
</dbReference>
<dbReference type="Proteomes" id="UP001054837">
    <property type="component" value="Unassembled WGS sequence"/>
</dbReference>
<dbReference type="GO" id="GO:0005739">
    <property type="term" value="C:mitochondrion"/>
    <property type="evidence" value="ECO:0007669"/>
    <property type="project" value="TreeGrafter"/>
</dbReference>
<keyword evidence="4" id="KW-0663">Pyridoxal phosphate</keyword>
<dbReference type="GO" id="GO:0006783">
    <property type="term" value="P:heme biosynthetic process"/>
    <property type="evidence" value="ECO:0007669"/>
    <property type="project" value="TreeGrafter"/>
</dbReference>
<keyword evidence="8" id="KW-1185">Reference proteome</keyword>
<organism evidence="7 8">
    <name type="scientific">Caerostris darwini</name>
    <dbReference type="NCBI Taxonomy" id="1538125"/>
    <lineage>
        <taxon>Eukaryota</taxon>
        <taxon>Metazoa</taxon>
        <taxon>Ecdysozoa</taxon>
        <taxon>Arthropoda</taxon>
        <taxon>Chelicerata</taxon>
        <taxon>Arachnida</taxon>
        <taxon>Araneae</taxon>
        <taxon>Araneomorphae</taxon>
        <taxon>Entelegynae</taxon>
        <taxon>Araneoidea</taxon>
        <taxon>Araneidae</taxon>
        <taxon>Caerostris</taxon>
    </lineage>
</organism>
<dbReference type="InterPro" id="IPR015421">
    <property type="entry name" value="PyrdxlP-dep_Trfase_major"/>
</dbReference>
<evidence type="ECO:0000313" key="8">
    <source>
        <dbReference type="Proteomes" id="UP001054837"/>
    </source>
</evidence>
<dbReference type="CDD" id="cd06454">
    <property type="entry name" value="KBL_like"/>
    <property type="match status" value="1"/>
</dbReference>
<dbReference type="InterPro" id="IPR004839">
    <property type="entry name" value="Aminotransferase_I/II_large"/>
</dbReference>
<evidence type="ECO:0000256" key="3">
    <source>
        <dbReference type="ARBA" id="ARBA00022679"/>
    </source>
</evidence>
<dbReference type="GO" id="GO:0030170">
    <property type="term" value="F:pyridoxal phosphate binding"/>
    <property type="evidence" value="ECO:0007669"/>
    <property type="project" value="InterPro"/>
</dbReference>
<dbReference type="GO" id="GO:0048821">
    <property type="term" value="P:erythrocyte development"/>
    <property type="evidence" value="ECO:0007669"/>
    <property type="project" value="TreeGrafter"/>
</dbReference>
<dbReference type="InterPro" id="IPR010961">
    <property type="entry name" value="4pyrrol_synth_NH2levulA_synth"/>
</dbReference>
<dbReference type="PANTHER" id="PTHR13693">
    <property type="entry name" value="CLASS II AMINOTRANSFERASE/8-AMINO-7-OXONONANOATE SYNTHASE"/>
    <property type="match status" value="1"/>
</dbReference>
<reference evidence="7 8" key="1">
    <citation type="submission" date="2021-06" db="EMBL/GenBank/DDBJ databases">
        <title>Caerostris darwini draft genome.</title>
        <authorList>
            <person name="Kono N."/>
            <person name="Arakawa K."/>
        </authorList>
    </citation>
    <scope>NUCLEOTIDE SEQUENCE [LARGE SCALE GENOMIC DNA]</scope>
</reference>
<dbReference type="EMBL" id="BPLQ01001144">
    <property type="protein sequence ID" value="GIX79024.1"/>
    <property type="molecule type" value="Genomic_DNA"/>
</dbReference>
<dbReference type="NCBIfam" id="TIGR01821">
    <property type="entry name" value="5aminolev_synth"/>
    <property type="match status" value="1"/>
</dbReference>
<proteinExistence type="inferred from homology"/>
<keyword evidence="5" id="KW-0012">Acyltransferase</keyword>
<dbReference type="Pfam" id="PF00155">
    <property type="entry name" value="Aminotran_1_2"/>
    <property type="match status" value="1"/>
</dbReference>
<evidence type="ECO:0000256" key="5">
    <source>
        <dbReference type="ARBA" id="ARBA00023315"/>
    </source>
</evidence>
<keyword evidence="3" id="KW-0808">Transferase</keyword>
<dbReference type="AlphaFoldDB" id="A0AAV4N3U6"/>
<sequence>MQTSESQTRAHGSSVWCLRHESPSVTWSNRVKKQAERNISERFLSPQSSNRFPFTSNSTFSLTLRSIWPYSGKKGCAKIVFLLVIMSSTNILANQLGPMAHNILNSVMHSGGVRQMASFSARQCPFVSGFTPNFLKNYGTSMVKLYARKCPFMRHYGSAVISLENSTANVEKPLASKCPFPGHSTETNIDMQDDVADLTLNEESARGFKYEDFFHQEIAKKKRDHSYRIFKKVNRMAGNFPCAKEYTRDEKKVLIWCSNDYLGMSSHPSVQQAVVDAVNQYGAGAGGTRNISGNSTLHEELERELASLHEKKAALLFTSCYVANDSTLCTLGKHLPGCHIFSDAGNHASMIQGIRNSRCVKHIFNHNDPLDLEKKLQAVGSGVPKIVAFETVHSMTGAVCPLEELCDVAHKYNALTFVDEVHAVGLYGQHGAGIGERDRVLHKMDIISGTLGKAFGNIGGYIASTELIVDMVRSYAAGFIFTTSLPPTVLKGALTAIKILKSSEGRELREKHQQNVKYLRNSLQSVGIPVVHCPSHIIPVHVGDPRFTTKVSDELIQRYGHYVQAINYPTVPVGQEKLRIAPTPFHTKEQMDKFVADLLETWKYVELPLHEKFCTEECEFCKRPLLFEYFESRVLPPCGGHESCPQAALRC</sequence>
<dbReference type="Gene3D" id="3.40.640.10">
    <property type="entry name" value="Type I PLP-dependent aspartate aminotransferase-like (Major domain)"/>
    <property type="match status" value="1"/>
</dbReference>
<dbReference type="FunFam" id="3.40.640.10:FF:000006">
    <property type="entry name" value="5-aminolevulinate synthase, mitochondrial"/>
    <property type="match status" value="1"/>
</dbReference>
<dbReference type="GO" id="GO:0042541">
    <property type="term" value="P:hemoglobin biosynthetic process"/>
    <property type="evidence" value="ECO:0007669"/>
    <property type="project" value="TreeGrafter"/>
</dbReference>
<feature type="domain" description="Aminotransferase class I/classII large" evidence="6">
    <location>
        <begin position="252"/>
        <end position="596"/>
    </location>
</feature>
<protein>
    <submittedName>
        <fullName evidence="7">5-aminolevulinate synthase, nonspecific, mitochondrial</fullName>
    </submittedName>
</protein>
<dbReference type="Gene3D" id="3.90.1150.10">
    <property type="entry name" value="Aspartate Aminotransferase, domain 1"/>
    <property type="match status" value="1"/>
</dbReference>
<dbReference type="InterPro" id="IPR015422">
    <property type="entry name" value="PyrdxlP-dep_Trfase_small"/>
</dbReference>
<evidence type="ECO:0000259" key="6">
    <source>
        <dbReference type="Pfam" id="PF00155"/>
    </source>
</evidence>
<accession>A0AAV4N3U6</accession>
<comment type="cofactor">
    <cofactor evidence="1">
        <name>pyridoxal 5'-phosphate</name>
        <dbReference type="ChEBI" id="CHEBI:597326"/>
    </cofactor>
</comment>
<comment type="similarity">
    <text evidence="2">Belongs to the class-II pyridoxal-phosphate-dependent aminotransferase family.</text>
</comment>
<comment type="caution">
    <text evidence="7">The sequence shown here is derived from an EMBL/GenBank/DDBJ whole genome shotgun (WGS) entry which is preliminary data.</text>
</comment>
<evidence type="ECO:0000256" key="1">
    <source>
        <dbReference type="ARBA" id="ARBA00001933"/>
    </source>
</evidence>
<evidence type="ECO:0000256" key="4">
    <source>
        <dbReference type="ARBA" id="ARBA00022898"/>
    </source>
</evidence>
<dbReference type="GO" id="GO:0003870">
    <property type="term" value="F:5-aminolevulinate synthase activity"/>
    <property type="evidence" value="ECO:0007669"/>
    <property type="project" value="InterPro"/>
</dbReference>